<dbReference type="RefSeq" id="WP_274997569.1">
    <property type="nucleotide sequence ID" value="NZ_JAJQQP010000016.1"/>
</dbReference>
<keyword evidence="2" id="KW-1185">Reference proteome</keyword>
<proteinExistence type="predicted"/>
<protein>
    <submittedName>
        <fullName evidence="1">Uncharacterized protein</fullName>
    </submittedName>
</protein>
<dbReference type="EMBL" id="JAVDYE010000001">
    <property type="protein sequence ID" value="MDR7381170.1"/>
    <property type="molecule type" value="Genomic_DNA"/>
</dbReference>
<name>A0ABU2CIL2_9MICO</name>
<reference evidence="1 2" key="1">
    <citation type="submission" date="2023-07" db="EMBL/GenBank/DDBJ databases">
        <title>Sequencing the genomes of 1000 actinobacteria strains.</title>
        <authorList>
            <person name="Klenk H.-P."/>
        </authorList>
    </citation>
    <scope>NUCLEOTIDE SEQUENCE [LARGE SCALE GENOMIC DNA]</scope>
    <source>
        <strain evidence="1 2">DSM 45554</strain>
    </source>
</reference>
<evidence type="ECO:0000313" key="2">
    <source>
        <dbReference type="Proteomes" id="UP001183585"/>
    </source>
</evidence>
<organism evidence="1 2">
    <name type="scientific">Promicromonospora iranensis</name>
    <dbReference type="NCBI Taxonomy" id="1105144"/>
    <lineage>
        <taxon>Bacteria</taxon>
        <taxon>Bacillati</taxon>
        <taxon>Actinomycetota</taxon>
        <taxon>Actinomycetes</taxon>
        <taxon>Micrococcales</taxon>
        <taxon>Promicromonosporaceae</taxon>
        <taxon>Promicromonospora</taxon>
    </lineage>
</organism>
<sequence>MPQTTIKVSPTVHRELKAYADAHGGLALGRAVETLLVADRERQFWAGVNAQVPDEEYRQEVHNVVGLVDAEDHVSQLEAREQ</sequence>
<evidence type="ECO:0000313" key="1">
    <source>
        <dbReference type="EMBL" id="MDR7381170.1"/>
    </source>
</evidence>
<accession>A0ABU2CIL2</accession>
<comment type="caution">
    <text evidence="1">The sequence shown here is derived from an EMBL/GenBank/DDBJ whole genome shotgun (WGS) entry which is preliminary data.</text>
</comment>
<gene>
    <name evidence="1" type="ORF">J2S48_000685</name>
</gene>
<dbReference type="Proteomes" id="UP001183585">
    <property type="component" value="Unassembled WGS sequence"/>
</dbReference>